<keyword evidence="4 7" id="KW-1133">Transmembrane helix</keyword>
<accession>H2YA61</accession>
<organism evidence="8 9">
    <name type="scientific">Ciona savignyi</name>
    <name type="common">Pacific transparent sea squirt</name>
    <dbReference type="NCBI Taxonomy" id="51511"/>
    <lineage>
        <taxon>Eukaryota</taxon>
        <taxon>Metazoa</taxon>
        <taxon>Chordata</taxon>
        <taxon>Tunicata</taxon>
        <taxon>Ascidiacea</taxon>
        <taxon>Phlebobranchia</taxon>
        <taxon>Cionidae</taxon>
        <taxon>Ciona</taxon>
    </lineage>
</organism>
<dbReference type="Proteomes" id="UP000007875">
    <property type="component" value="Unassembled WGS sequence"/>
</dbReference>
<dbReference type="GO" id="GO:0055056">
    <property type="term" value="F:D-glucose transmembrane transporter activity"/>
    <property type="evidence" value="ECO:0007669"/>
    <property type="project" value="TreeGrafter"/>
</dbReference>
<comment type="subcellular location">
    <subcellularLocation>
        <location evidence="1">Membrane</location>
    </subcellularLocation>
</comment>
<dbReference type="InterPro" id="IPR036259">
    <property type="entry name" value="MFS_trans_sf"/>
</dbReference>
<evidence type="ECO:0000256" key="5">
    <source>
        <dbReference type="ARBA" id="ARBA00023136"/>
    </source>
</evidence>
<feature type="transmembrane region" description="Helical" evidence="7">
    <location>
        <begin position="95"/>
        <end position="119"/>
    </location>
</feature>
<keyword evidence="2" id="KW-0813">Transport</keyword>
<dbReference type="PANTHER" id="PTHR23503">
    <property type="entry name" value="SOLUTE CARRIER FAMILY 2"/>
    <property type="match status" value="1"/>
</dbReference>
<dbReference type="PANTHER" id="PTHR23503:SF8">
    <property type="entry name" value="FACILITATED GLUCOSE TRANSPORTER PROTEIN 1"/>
    <property type="match status" value="1"/>
</dbReference>
<keyword evidence="3 7" id="KW-0812">Transmembrane</keyword>
<reference evidence="8" key="3">
    <citation type="submission" date="2025-09" db="UniProtKB">
        <authorList>
            <consortium name="Ensembl"/>
        </authorList>
    </citation>
    <scope>IDENTIFICATION</scope>
</reference>
<evidence type="ECO:0000256" key="6">
    <source>
        <dbReference type="SAM" id="MobiDB-lite"/>
    </source>
</evidence>
<dbReference type="OMA" id="SHVINII"/>
<protein>
    <recommendedName>
        <fullName evidence="10">Major facilitator superfamily (MFS) profile domain-containing protein</fullName>
    </recommendedName>
</protein>
<dbReference type="InterPro" id="IPR045263">
    <property type="entry name" value="GLUT"/>
</dbReference>
<feature type="region of interest" description="Disordered" evidence="6">
    <location>
        <begin position="1"/>
        <end position="24"/>
    </location>
</feature>
<evidence type="ECO:0000256" key="3">
    <source>
        <dbReference type="ARBA" id="ARBA00022692"/>
    </source>
</evidence>
<reference evidence="8" key="2">
    <citation type="submission" date="2025-08" db="UniProtKB">
        <authorList>
            <consortium name="Ensembl"/>
        </authorList>
    </citation>
    <scope>IDENTIFICATION</scope>
</reference>
<evidence type="ECO:0000313" key="9">
    <source>
        <dbReference type="Proteomes" id="UP000007875"/>
    </source>
</evidence>
<dbReference type="GO" id="GO:0070837">
    <property type="term" value="P:dehydroascorbic acid transport"/>
    <property type="evidence" value="ECO:0007669"/>
    <property type="project" value="TreeGrafter"/>
</dbReference>
<keyword evidence="9" id="KW-1185">Reference proteome</keyword>
<dbReference type="STRING" id="51511.ENSCSAVP00000002209"/>
<keyword evidence="5 7" id="KW-0472">Membrane</keyword>
<dbReference type="Pfam" id="PF00083">
    <property type="entry name" value="Sugar_tr"/>
    <property type="match status" value="1"/>
</dbReference>
<dbReference type="GO" id="GO:0046323">
    <property type="term" value="P:D-glucose import"/>
    <property type="evidence" value="ECO:0007669"/>
    <property type="project" value="TreeGrafter"/>
</dbReference>
<dbReference type="GO" id="GO:0005886">
    <property type="term" value="C:plasma membrane"/>
    <property type="evidence" value="ECO:0007669"/>
    <property type="project" value="TreeGrafter"/>
</dbReference>
<evidence type="ECO:0008006" key="10">
    <source>
        <dbReference type="Google" id="ProtNLM"/>
    </source>
</evidence>
<evidence type="ECO:0000256" key="4">
    <source>
        <dbReference type="ARBA" id="ARBA00022989"/>
    </source>
</evidence>
<dbReference type="HOGENOM" id="CLU_1810461_0_0_1"/>
<proteinExistence type="predicted"/>
<evidence type="ECO:0000256" key="1">
    <source>
        <dbReference type="ARBA" id="ARBA00004370"/>
    </source>
</evidence>
<dbReference type="Gene3D" id="1.20.1250.20">
    <property type="entry name" value="MFS general substrate transporter like domains"/>
    <property type="match status" value="1"/>
</dbReference>
<evidence type="ECO:0000313" key="8">
    <source>
        <dbReference type="Ensembl" id="ENSCSAVP00000002209.1"/>
    </source>
</evidence>
<reference evidence="9" key="1">
    <citation type="submission" date="2003-08" db="EMBL/GenBank/DDBJ databases">
        <authorList>
            <person name="Birren B."/>
            <person name="Nusbaum C."/>
            <person name="Abebe A."/>
            <person name="Abouelleil A."/>
            <person name="Adekoya E."/>
            <person name="Ait-zahra M."/>
            <person name="Allen N."/>
            <person name="Allen T."/>
            <person name="An P."/>
            <person name="Anderson M."/>
            <person name="Anderson S."/>
            <person name="Arachchi H."/>
            <person name="Armbruster J."/>
            <person name="Bachantsang P."/>
            <person name="Baldwin J."/>
            <person name="Barry A."/>
            <person name="Bayul T."/>
            <person name="Blitshsteyn B."/>
            <person name="Bloom T."/>
            <person name="Blye J."/>
            <person name="Boguslavskiy L."/>
            <person name="Borowsky M."/>
            <person name="Boukhgalter B."/>
            <person name="Brunache A."/>
            <person name="Butler J."/>
            <person name="Calixte N."/>
            <person name="Calvo S."/>
            <person name="Camarata J."/>
            <person name="Campo K."/>
            <person name="Chang J."/>
            <person name="Cheshatsang Y."/>
            <person name="Citroen M."/>
            <person name="Collymore A."/>
            <person name="Considine T."/>
            <person name="Cook A."/>
            <person name="Cooke P."/>
            <person name="Corum B."/>
            <person name="Cuomo C."/>
            <person name="David R."/>
            <person name="Dawoe T."/>
            <person name="Degray S."/>
            <person name="Dodge S."/>
            <person name="Dooley K."/>
            <person name="Dorje P."/>
            <person name="Dorjee K."/>
            <person name="Dorris L."/>
            <person name="Duffey N."/>
            <person name="Dupes A."/>
            <person name="Elkins T."/>
            <person name="Engels R."/>
            <person name="Erickson J."/>
            <person name="Farina A."/>
            <person name="Faro S."/>
            <person name="Ferreira P."/>
            <person name="Fischer H."/>
            <person name="Fitzgerald M."/>
            <person name="Foley K."/>
            <person name="Gage D."/>
            <person name="Galagan J."/>
            <person name="Gearin G."/>
            <person name="Gnerre S."/>
            <person name="Gnirke A."/>
            <person name="Goyette A."/>
            <person name="Graham J."/>
            <person name="Grandbois E."/>
            <person name="Gyaltsen K."/>
            <person name="Hafez N."/>
            <person name="Hagopian D."/>
            <person name="Hagos B."/>
            <person name="Hall J."/>
            <person name="Hatcher B."/>
            <person name="Heller A."/>
            <person name="Higgins H."/>
            <person name="Honan T."/>
            <person name="Horn A."/>
            <person name="Houde N."/>
            <person name="Hughes L."/>
            <person name="Hulme W."/>
            <person name="Husby E."/>
            <person name="Iliev I."/>
            <person name="Jaffe D."/>
            <person name="Jones C."/>
            <person name="Kamal M."/>
            <person name="Kamat A."/>
            <person name="Kamvysselis M."/>
            <person name="Karlsson E."/>
            <person name="Kells C."/>
            <person name="Kieu A."/>
            <person name="Kisner P."/>
            <person name="Kodira C."/>
            <person name="Kulbokas E."/>
            <person name="Labutti K."/>
            <person name="Lama D."/>
            <person name="Landers T."/>
            <person name="Leger J."/>
            <person name="Levine S."/>
            <person name="Lewis D."/>
            <person name="Lewis T."/>
            <person name="Lindblad-toh K."/>
            <person name="Liu X."/>
            <person name="Lokyitsang T."/>
            <person name="Lokyitsang Y."/>
            <person name="Lucien O."/>
            <person name="Lui A."/>
            <person name="Ma L.J."/>
            <person name="Mabbitt R."/>
            <person name="Macdonald J."/>
            <person name="Maclean C."/>
            <person name="Major J."/>
            <person name="Manning J."/>
            <person name="Marabella R."/>
            <person name="Maru K."/>
            <person name="Matthews C."/>
            <person name="Mauceli E."/>
            <person name="Mccarthy M."/>
            <person name="Mcdonough S."/>
            <person name="Mcghee T."/>
            <person name="Meldrim J."/>
            <person name="Meneus L."/>
            <person name="Mesirov J."/>
            <person name="Mihalev A."/>
            <person name="Mihova T."/>
            <person name="Mikkelsen T."/>
            <person name="Mlenga V."/>
            <person name="Moru K."/>
            <person name="Mozes J."/>
            <person name="Mulrain L."/>
            <person name="Munson G."/>
            <person name="Naylor J."/>
            <person name="Newes C."/>
            <person name="Nguyen C."/>
            <person name="Nguyen N."/>
            <person name="Nguyen T."/>
            <person name="Nicol R."/>
            <person name="Nielsen C."/>
            <person name="Nizzari M."/>
            <person name="Norbu C."/>
            <person name="Norbu N."/>
            <person name="O'donnell P."/>
            <person name="Okoawo O."/>
            <person name="O'leary S."/>
            <person name="Omotosho B."/>
            <person name="O'neill K."/>
            <person name="Osman S."/>
            <person name="Parker S."/>
            <person name="Perrin D."/>
            <person name="Phunkhang P."/>
            <person name="Piqani B."/>
            <person name="Purcell S."/>
            <person name="Rachupka T."/>
            <person name="Ramasamy U."/>
            <person name="Rameau R."/>
            <person name="Ray V."/>
            <person name="Raymond C."/>
            <person name="Retta R."/>
            <person name="Richardson S."/>
            <person name="Rise C."/>
            <person name="Rodriguez J."/>
            <person name="Rogers J."/>
            <person name="Rogov P."/>
            <person name="Rutman M."/>
            <person name="Schupbach R."/>
            <person name="Seaman C."/>
            <person name="Settipalli S."/>
            <person name="Sharpe T."/>
            <person name="Sheridan J."/>
            <person name="Sherpa N."/>
            <person name="Shi J."/>
            <person name="Smirnov S."/>
            <person name="Smith C."/>
            <person name="Sougnez C."/>
            <person name="Spencer B."/>
            <person name="Stalker J."/>
            <person name="Stange-thomann N."/>
            <person name="Stavropoulos S."/>
            <person name="Stetson K."/>
            <person name="Stone C."/>
            <person name="Stone S."/>
            <person name="Stubbs M."/>
            <person name="Talamas J."/>
            <person name="Tchuinga P."/>
            <person name="Tenzing P."/>
            <person name="Tesfaye S."/>
            <person name="Theodore J."/>
            <person name="Thoulutsang Y."/>
            <person name="Topham K."/>
            <person name="Towey S."/>
            <person name="Tsamla T."/>
            <person name="Tsomo N."/>
            <person name="Vallee D."/>
            <person name="Vassiliev H."/>
            <person name="Venkataraman V."/>
            <person name="Vinson J."/>
            <person name="Vo A."/>
            <person name="Wade C."/>
            <person name="Wang S."/>
            <person name="Wangchuk T."/>
            <person name="Wangdi T."/>
            <person name="Whittaker C."/>
            <person name="Wilkinson J."/>
            <person name="Wu Y."/>
            <person name="Wyman D."/>
            <person name="Yadav S."/>
            <person name="Yang S."/>
            <person name="Yang X."/>
            <person name="Yeager S."/>
            <person name="Yee E."/>
            <person name="Young G."/>
            <person name="Zainoun J."/>
            <person name="Zembeck L."/>
            <person name="Zimmer A."/>
            <person name="Zody M."/>
            <person name="Lander E."/>
        </authorList>
    </citation>
    <scope>NUCLEOTIDE SEQUENCE [LARGE SCALE GENOMIC DNA]</scope>
</reference>
<name>H2YA61_CIOSA</name>
<sequence>MEDTTEKEEGYTNGKSQNGNGMEPLLDESAIRNETPLKNSTFCMLTLFLSISSVMMSTGIAVGSLNPTIVILTDFYNETYTARYNVFLTHDQNTFLMALTVSLMLAGGCIGAVSIQVILKFFSRKSSMILMNLTNIVSVMVLC</sequence>
<dbReference type="InterPro" id="IPR005828">
    <property type="entry name" value="MFS_sugar_transport-like"/>
</dbReference>
<dbReference type="AlphaFoldDB" id="H2YA61"/>
<dbReference type="Ensembl" id="ENSCSAVT00000002247.1">
    <property type="protein sequence ID" value="ENSCSAVP00000002209.1"/>
    <property type="gene ID" value="ENSCSAVG00000001299.1"/>
</dbReference>
<evidence type="ECO:0000256" key="7">
    <source>
        <dbReference type="SAM" id="Phobius"/>
    </source>
</evidence>
<feature type="transmembrane region" description="Helical" evidence="7">
    <location>
        <begin position="42"/>
        <end position="65"/>
    </location>
</feature>
<evidence type="ECO:0000256" key="2">
    <source>
        <dbReference type="ARBA" id="ARBA00022448"/>
    </source>
</evidence>
<dbReference type="InParanoid" id="H2YA61"/>